<protein>
    <submittedName>
        <fullName evidence="2">Nucleotidyltransferase</fullName>
    </submittedName>
</protein>
<proteinExistence type="predicted"/>
<comment type="caution">
    <text evidence="2">The sequence shown here is derived from an EMBL/GenBank/DDBJ whole genome shotgun (WGS) entry which is preliminary data.</text>
</comment>
<accession>A0AAW5P7Y1</accession>
<dbReference type="InterPro" id="IPR002934">
    <property type="entry name" value="Polymerase_NTP_transf_dom"/>
</dbReference>
<dbReference type="CDD" id="cd05403">
    <property type="entry name" value="NT_KNTase_like"/>
    <property type="match status" value="1"/>
</dbReference>
<dbReference type="PANTHER" id="PTHR37030:SF1">
    <property type="entry name" value="NUCLEOTIDYLTRANSFERASE"/>
    <property type="match status" value="1"/>
</dbReference>
<evidence type="ECO:0000313" key="3">
    <source>
        <dbReference type="Proteomes" id="UP001155110"/>
    </source>
</evidence>
<dbReference type="Proteomes" id="UP001155110">
    <property type="component" value="Unassembled WGS sequence"/>
</dbReference>
<dbReference type="GO" id="GO:0016779">
    <property type="term" value="F:nucleotidyltransferase activity"/>
    <property type="evidence" value="ECO:0007669"/>
    <property type="project" value="InterPro"/>
</dbReference>
<name>A0AAW5P7Y1_9BACT</name>
<dbReference type="PANTHER" id="PTHR37030">
    <property type="entry name" value="NUCLEOTIDYLTRANSFERASE"/>
    <property type="match status" value="1"/>
</dbReference>
<dbReference type="Gene3D" id="3.30.460.10">
    <property type="entry name" value="Beta Polymerase, domain 2"/>
    <property type="match status" value="1"/>
</dbReference>
<sequence>MEPPVLDTIIERIVEVADPERIILFGSAAHGEMGPHSDLDLLVVRKVEGRSRGHLVEEIYMNLIGVGHAVDVIVVTPEEVEEYRDSHSLVISPALNEGKEVYHAERKATAS</sequence>
<dbReference type="RefSeq" id="WP_259258394.1">
    <property type="nucleotide sequence ID" value="NZ_JANTZM010000008.1"/>
</dbReference>
<evidence type="ECO:0000313" key="2">
    <source>
        <dbReference type="EMBL" id="MCS4157941.1"/>
    </source>
</evidence>
<feature type="domain" description="Polymerase nucleotidyl transferase" evidence="1">
    <location>
        <begin position="9"/>
        <end position="80"/>
    </location>
</feature>
<dbReference type="InterPro" id="IPR043519">
    <property type="entry name" value="NT_sf"/>
</dbReference>
<evidence type="ECO:0000259" key="1">
    <source>
        <dbReference type="Pfam" id="PF01909"/>
    </source>
</evidence>
<reference evidence="2" key="1">
    <citation type="submission" date="2022-08" db="EMBL/GenBank/DDBJ databases">
        <title>Genomic Encyclopedia of Type Strains, Phase V (KMG-V): Genome sequencing to study the core and pangenomes of soil and plant-associated prokaryotes.</title>
        <authorList>
            <person name="Whitman W."/>
        </authorList>
    </citation>
    <scope>NUCLEOTIDE SEQUENCE</scope>
    <source>
        <strain evidence="2">SP3002</strain>
    </source>
</reference>
<dbReference type="AlphaFoldDB" id="A0AAW5P7Y1"/>
<dbReference type="SUPFAM" id="SSF81301">
    <property type="entry name" value="Nucleotidyltransferase"/>
    <property type="match status" value="1"/>
</dbReference>
<gene>
    <name evidence="2" type="ORF">GGP99_001908</name>
</gene>
<dbReference type="EMBL" id="JANTZM010000008">
    <property type="protein sequence ID" value="MCS4157941.1"/>
    <property type="molecule type" value="Genomic_DNA"/>
</dbReference>
<dbReference type="Pfam" id="PF01909">
    <property type="entry name" value="NTP_transf_2"/>
    <property type="match status" value="1"/>
</dbReference>
<organism evidence="2 3">
    <name type="scientific">Salinibacter ruber</name>
    <dbReference type="NCBI Taxonomy" id="146919"/>
    <lineage>
        <taxon>Bacteria</taxon>
        <taxon>Pseudomonadati</taxon>
        <taxon>Rhodothermota</taxon>
        <taxon>Rhodothermia</taxon>
        <taxon>Rhodothermales</taxon>
        <taxon>Salinibacteraceae</taxon>
        <taxon>Salinibacter</taxon>
    </lineage>
</organism>